<sequence length="327" mass="36650">MIRGAWLHMTNKEVANATNDETSLTEHAICQSTRSLEGKTVIVTGGNSGIGKECCRDFIRRGARVILACRSLTRGNDAKLDIEQDTGIFGNLIVMIVDLSSLKSVRQFAKEFKEKEKRLDILLNNAGLVRTTNRFSEDGFEATMATNHTGHFLLTYLLIDMLKSCAPSRVVNVTSIGHYSCDDMMFENFHNRGCCGSSQFKLYSRSKAANILFAQELTRRFSKDGVTAYSAHPGFVLTNFNTHFSACSDCFYVLAVKCCMRRDQAYVKSAEQGAQTPIHCCVTEEIEHEAGSYYHECKVRQPSKLCRDEKNALRLWDISSELVGATW</sequence>
<dbReference type="Proteomes" id="UP000549394">
    <property type="component" value="Unassembled WGS sequence"/>
</dbReference>
<dbReference type="Pfam" id="PF00106">
    <property type="entry name" value="adh_short"/>
    <property type="match status" value="1"/>
</dbReference>
<evidence type="ECO:0000313" key="4">
    <source>
        <dbReference type="Proteomes" id="UP000549394"/>
    </source>
</evidence>
<dbReference type="PANTHER" id="PTHR43157">
    <property type="entry name" value="PHOSPHATIDYLINOSITOL-GLYCAN BIOSYNTHESIS CLASS F PROTEIN-RELATED"/>
    <property type="match status" value="1"/>
</dbReference>
<dbReference type="Gene3D" id="3.40.50.720">
    <property type="entry name" value="NAD(P)-binding Rossmann-like Domain"/>
    <property type="match status" value="1"/>
</dbReference>
<protein>
    <submittedName>
        <fullName evidence="3">DgyrCDS14423</fullName>
    </submittedName>
</protein>
<comment type="caution">
    <text evidence="3">The sequence shown here is derived from an EMBL/GenBank/DDBJ whole genome shotgun (WGS) entry which is preliminary data.</text>
</comment>
<gene>
    <name evidence="3" type="ORF">DGYR_LOCUS13514</name>
</gene>
<evidence type="ECO:0000256" key="2">
    <source>
        <dbReference type="RuleBase" id="RU000363"/>
    </source>
</evidence>
<evidence type="ECO:0000256" key="1">
    <source>
        <dbReference type="ARBA" id="ARBA00023002"/>
    </source>
</evidence>
<dbReference type="GO" id="GO:0016491">
    <property type="term" value="F:oxidoreductase activity"/>
    <property type="evidence" value="ECO:0007669"/>
    <property type="project" value="UniProtKB-KW"/>
</dbReference>
<accession>A0A7I8WDJ7</accession>
<organism evidence="3 4">
    <name type="scientific">Dimorphilus gyrociliatus</name>
    <dbReference type="NCBI Taxonomy" id="2664684"/>
    <lineage>
        <taxon>Eukaryota</taxon>
        <taxon>Metazoa</taxon>
        <taxon>Spiralia</taxon>
        <taxon>Lophotrochozoa</taxon>
        <taxon>Annelida</taxon>
        <taxon>Polychaeta</taxon>
        <taxon>Polychaeta incertae sedis</taxon>
        <taxon>Dinophilidae</taxon>
        <taxon>Dimorphilus</taxon>
    </lineage>
</organism>
<dbReference type="PRINTS" id="PR00081">
    <property type="entry name" value="GDHRDH"/>
</dbReference>
<dbReference type="EMBL" id="CAJFCJ010000037">
    <property type="protein sequence ID" value="CAD5126262.1"/>
    <property type="molecule type" value="Genomic_DNA"/>
</dbReference>
<dbReference type="SUPFAM" id="SSF51735">
    <property type="entry name" value="NAD(P)-binding Rossmann-fold domains"/>
    <property type="match status" value="1"/>
</dbReference>
<proteinExistence type="inferred from homology"/>
<keyword evidence="4" id="KW-1185">Reference proteome</keyword>
<dbReference type="AlphaFoldDB" id="A0A7I8WDJ7"/>
<dbReference type="InterPro" id="IPR036291">
    <property type="entry name" value="NAD(P)-bd_dom_sf"/>
</dbReference>
<dbReference type="OrthoDB" id="191139at2759"/>
<dbReference type="CDD" id="cd05327">
    <property type="entry name" value="retinol-DH_like_SDR_c_like"/>
    <property type="match status" value="1"/>
</dbReference>
<dbReference type="InterPro" id="IPR002347">
    <property type="entry name" value="SDR_fam"/>
</dbReference>
<reference evidence="3 4" key="1">
    <citation type="submission" date="2020-08" db="EMBL/GenBank/DDBJ databases">
        <authorList>
            <person name="Hejnol A."/>
        </authorList>
    </citation>
    <scope>NUCLEOTIDE SEQUENCE [LARGE SCALE GENOMIC DNA]</scope>
</reference>
<keyword evidence="1" id="KW-0560">Oxidoreductase</keyword>
<comment type="similarity">
    <text evidence="2">Belongs to the short-chain dehydrogenases/reductases (SDR) family.</text>
</comment>
<dbReference type="PANTHER" id="PTHR43157:SF31">
    <property type="entry name" value="PHOSPHATIDYLINOSITOL-GLYCAN BIOSYNTHESIS CLASS F PROTEIN"/>
    <property type="match status" value="1"/>
</dbReference>
<evidence type="ECO:0000313" key="3">
    <source>
        <dbReference type="EMBL" id="CAD5126262.1"/>
    </source>
</evidence>
<dbReference type="PRINTS" id="PR00080">
    <property type="entry name" value="SDRFAMILY"/>
</dbReference>
<name>A0A7I8WDJ7_9ANNE</name>